<gene>
    <name evidence="2" type="ORF">PFR001_LOCUS736</name>
</gene>
<name>A0ABN8BX59_9STRA</name>
<accession>A0ABN8BX59</accession>
<reference evidence="2 3" key="1">
    <citation type="submission" date="2021-11" db="EMBL/GenBank/DDBJ databases">
        <authorList>
            <person name="Islam A."/>
            <person name="Islam S."/>
            <person name="Flora M.S."/>
            <person name="Rahman M."/>
            <person name="Ziaur R.M."/>
            <person name="Epstein J.H."/>
            <person name="Hassan M."/>
            <person name="Klassen M."/>
            <person name="Woodard K."/>
            <person name="Webb A."/>
            <person name="Webby R.J."/>
            <person name="El Zowalaty M.E."/>
        </authorList>
    </citation>
    <scope>NUCLEOTIDE SEQUENCE [LARGE SCALE GENOMIC DNA]</scope>
    <source>
        <strain evidence="2">Pf1</strain>
    </source>
</reference>
<dbReference type="EMBL" id="CAKLBC010000151">
    <property type="protein sequence ID" value="CAH0485008.1"/>
    <property type="molecule type" value="Genomic_DNA"/>
</dbReference>
<feature type="compositionally biased region" description="Polar residues" evidence="1">
    <location>
        <begin position="77"/>
        <end position="108"/>
    </location>
</feature>
<feature type="compositionally biased region" description="Gly residues" evidence="1">
    <location>
        <begin position="59"/>
        <end position="74"/>
    </location>
</feature>
<proteinExistence type="predicted"/>
<evidence type="ECO:0000313" key="3">
    <source>
        <dbReference type="Proteomes" id="UP001157938"/>
    </source>
</evidence>
<organism evidence="2 3">
    <name type="scientific">Peronospora farinosa</name>
    <dbReference type="NCBI Taxonomy" id="134698"/>
    <lineage>
        <taxon>Eukaryota</taxon>
        <taxon>Sar</taxon>
        <taxon>Stramenopiles</taxon>
        <taxon>Oomycota</taxon>
        <taxon>Peronosporomycetes</taxon>
        <taxon>Peronosporales</taxon>
        <taxon>Peronosporaceae</taxon>
        <taxon>Peronospora</taxon>
    </lineage>
</organism>
<protein>
    <submittedName>
        <fullName evidence="2">Uncharacterized protein</fullName>
    </submittedName>
</protein>
<comment type="caution">
    <text evidence="2">The sequence shown here is derived from an EMBL/GenBank/DDBJ whole genome shotgun (WGS) entry which is preliminary data.</text>
</comment>
<keyword evidence="3" id="KW-1185">Reference proteome</keyword>
<evidence type="ECO:0000313" key="2">
    <source>
        <dbReference type="EMBL" id="CAH0485008.1"/>
    </source>
</evidence>
<evidence type="ECO:0000256" key="1">
    <source>
        <dbReference type="SAM" id="MobiDB-lite"/>
    </source>
</evidence>
<dbReference type="Proteomes" id="UP001157938">
    <property type="component" value="Unassembled WGS sequence"/>
</dbReference>
<sequence>MVVVMLKRRASLAMMVKNVMIRWRWLIPTPSVTRSIWRRIRKEHHPTRPAPPTTLVGHRTGGNAGGGQNGGEAGGNTWTPPSNTGGNAPTTSPGNTNPGNVNENYNGMTSNIDFTAVQGEINPGTVVPQ</sequence>
<feature type="region of interest" description="Disordered" evidence="1">
    <location>
        <begin position="40"/>
        <end position="108"/>
    </location>
</feature>